<gene>
    <name evidence="5" type="ORF">KNW02_10840</name>
</gene>
<comment type="caution">
    <text evidence="5">The sequence shown here is derived from an EMBL/GenBank/DDBJ whole genome shotgun (WGS) entry which is preliminary data.</text>
</comment>
<evidence type="ECO:0000259" key="4">
    <source>
        <dbReference type="PROSITE" id="PS50995"/>
    </source>
</evidence>
<keyword evidence="3" id="KW-0804">Transcription</keyword>
<evidence type="ECO:0000313" key="6">
    <source>
        <dbReference type="Proteomes" id="UP001166191"/>
    </source>
</evidence>
<sequence length="207" mass="21811">MPGSSRQIATALQRLAVFWRASQWQVFGAAGLNPTQGEVLLRVAARPERAAELAALLGVSQASLSDTVSALAKKGLVVRRPDPDDGRARRIEATAAGHSLAKRIPEAPEALFGAIAGLGDAERGALLRSLTQVIRSLQEARAIPVQRMCVTCRYFRPHVHDDAAAPHHCALVDAAFGDAGLRMDCGDHETATAEQAALAGARLLAVG</sequence>
<dbReference type="PANTHER" id="PTHR33164:SF43">
    <property type="entry name" value="HTH-TYPE TRANSCRIPTIONAL REPRESSOR YETL"/>
    <property type="match status" value="1"/>
</dbReference>
<reference evidence="5" key="1">
    <citation type="submission" date="2021-06" db="EMBL/GenBank/DDBJ databases">
        <title>Paracoccus bacterium XHP0099 sp. nov., isolated from the surface waters of the Yellow Sea.</title>
        <authorList>
            <person name="Xue H."/>
            <person name="Zhang D."/>
        </authorList>
    </citation>
    <scope>NUCLEOTIDE SEQUENCE</scope>
    <source>
        <strain evidence="5">XHP0099</strain>
    </source>
</reference>
<accession>A0ABS6AKG8</accession>
<dbReference type="InterPro" id="IPR011991">
    <property type="entry name" value="ArsR-like_HTH"/>
</dbReference>
<feature type="domain" description="HTH marR-type" evidence="4">
    <location>
        <begin position="5"/>
        <end position="135"/>
    </location>
</feature>
<dbReference type="RefSeq" id="WP_216033291.1">
    <property type="nucleotide sequence ID" value="NZ_JAHKNG010000016.1"/>
</dbReference>
<organism evidence="5 6">
    <name type="scientific">Paracoccus marinaquae</name>
    <dbReference type="NCBI Taxonomy" id="2841926"/>
    <lineage>
        <taxon>Bacteria</taxon>
        <taxon>Pseudomonadati</taxon>
        <taxon>Pseudomonadota</taxon>
        <taxon>Alphaproteobacteria</taxon>
        <taxon>Rhodobacterales</taxon>
        <taxon>Paracoccaceae</taxon>
        <taxon>Paracoccus</taxon>
    </lineage>
</organism>
<dbReference type="PANTHER" id="PTHR33164">
    <property type="entry name" value="TRANSCRIPTIONAL REGULATOR, MARR FAMILY"/>
    <property type="match status" value="1"/>
</dbReference>
<evidence type="ECO:0000256" key="2">
    <source>
        <dbReference type="ARBA" id="ARBA00023125"/>
    </source>
</evidence>
<protein>
    <submittedName>
        <fullName evidence="5">MarR family winged helix-turn-helix transcriptional regulator</fullName>
    </submittedName>
</protein>
<dbReference type="InterPro" id="IPR000835">
    <property type="entry name" value="HTH_MarR-typ"/>
</dbReference>
<dbReference type="InterPro" id="IPR039422">
    <property type="entry name" value="MarR/SlyA-like"/>
</dbReference>
<keyword evidence="2" id="KW-0238">DNA-binding</keyword>
<proteinExistence type="predicted"/>
<evidence type="ECO:0000313" key="5">
    <source>
        <dbReference type="EMBL" id="MBU3030612.1"/>
    </source>
</evidence>
<dbReference type="Proteomes" id="UP001166191">
    <property type="component" value="Unassembled WGS sequence"/>
</dbReference>
<dbReference type="PROSITE" id="PS01117">
    <property type="entry name" value="HTH_MARR_1"/>
    <property type="match status" value="1"/>
</dbReference>
<keyword evidence="1" id="KW-0805">Transcription regulation</keyword>
<evidence type="ECO:0000256" key="3">
    <source>
        <dbReference type="ARBA" id="ARBA00023163"/>
    </source>
</evidence>
<dbReference type="EMBL" id="JAHKNG010000016">
    <property type="protein sequence ID" value="MBU3030612.1"/>
    <property type="molecule type" value="Genomic_DNA"/>
</dbReference>
<keyword evidence="6" id="KW-1185">Reference proteome</keyword>
<dbReference type="PROSITE" id="PS50995">
    <property type="entry name" value="HTH_MARR_2"/>
    <property type="match status" value="1"/>
</dbReference>
<dbReference type="SMART" id="SM00347">
    <property type="entry name" value="HTH_MARR"/>
    <property type="match status" value="1"/>
</dbReference>
<dbReference type="InterPro" id="IPR023187">
    <property type="entry name" value="Tscrpt_reg_MarR-type_CS"/>
</dbReference>
<dbReference type="Pfam" id="PF12802">
    <property type="entry name" value="MarR_2"/>
    <property type="match status" value="1"/>
</dbReference>
<dbReference type="CDD" id="cd00090">
    <property type="entry name" value="HTH_ARSR"/>
    <property type="match status" value="1"/>
</dbReference>
<evidence type="ECO:0000256" key="1">
    <source>
        <dbReference type="ARBA" id="ARBA00023015"/>
    </source>
</evidence>
<name>A0ABS6AKG8_9RHOB</name>